<feature type="domain" description="Nitroreductase" evidence="1">
    <location>
        <begin position="20"/>
        <end position="178"/>
    </location>
</feature>
<dbReference type="eggNOG" id="COG0778">
    <property type="taxonomic scope" value="Bacteria"/>
</dbReference>
<accession>G9EQK1</accession>
<dbReference type="STRING" id="658187.LDG_7548"/>
<reference evidence="2 3" key="1">
    <citation type="journal article" date="2011" name="BMC Genomics">
        <title>Insight into cross-talk between intra-amoebal pathogens.</title>
        <authorList>
            <person name="Gimenez G."/>
            <person name="Bertelli C."/>
            <person name="Moliner C."/>
            <person name="Robert C."/>
            <person name="Raoult D."/>
            <person name="Fournier P.E."/>
            <person name="Greub G."/>
        </authorList>
    </citation>
    <scope>NUCLEOTIDE SEQUENCE [LARGE SCALE GENOMIC DNA]</scope>
    <source>
        <strain evidence="2 3">LLAP12</strain>
    </source>
</reference>
<dbReference type="AlphaFoldDB" id="G9EQK1"/>
<dbReference type="OrthoDB" id="9784375at2"/>
<dbReference type="PANTHER" id="PTHR23026:SF123">
    <property type="entry name" value="NAD(P)H NITROREDUCTASE RV3131-RELATED"/>
    <property type="match status" value="1"/>
</dbReference>
<dbReference type="RefSeq" id="WP_006871456.1">
    <property type="nucleotide sequence ID" value="NZ_JH413830.1"/>
</dbReference>
<dbReference type="Proteomes" id="UP000002770">
    <property type="component" value="Unassembled WGS sequence"/>
</dbReference>
<dbReference type="InParanoid" id="G9EQK1"/>
<proteinExistence type="predicted"/>
<dbReference type="Pfam" id="PF00881">
    <property type="entry name" value="Nitroreductase"/>
    <property type="match status" value="1"/>
</dbReference>
<dbReference type="HOGENOM" id="CLU_070764_7_0_6"/>
<keyword evidence="3" id="KW-1185">Reference proteome</keyword>
<gene>
    <name evidence="2" type="ORF">LDG_7548</name>
</gene>
<dbReference type="GO" id="GO:0016491">
    <property type="term" value="F:oxidoreductase activity"/>
    <property type="evidence" value="ECO:0007669"/>
    <property type="project" value="InterPro"/>
</dbReference>
<name>G9EQK1_9GAMM</name>
<protein>
    <submittedName>
        <fullName evidence="2">Nitroreductase</fullName>
    </submittedName>
</protein>
<evidence type="ECO:0000259" key="1">
    <source>
        <dbReference type="Pfam" id="PF00881"/>
    </source>
</evidence>
<dbReference type="InterPro" id="IPR029479">
    <property type="entry name" value="Nitroreductase"/>
</dbReference>
<dbReference type="Gene3D" id="3.40.109.10">
    <property type="entry name" value="NADH Oxidase"/>
    <property type="match status" value="1"/>
</dbReference>
<dbReference type="SUPFAM" id="SSF55469">
    <property type="entry name" value="FMN-dependent nitroreductase-like"/>
    <property type="match status" value="1"/>
</dbReference>
<dbReference type="EMBL" id="JH413830">
    <property type="protein sequence ID" value="EHL30447.1"/>
    <property type="molecule type" value="Genomic_DNA"/>
</dbReference>
<dbReference type="InterPro" id="IPR050627">
    <property type="entry name" value="Nitroreductase/BluB"/>
</dbReference>
<evidence type="ECO:0000313" key="2">
    <source>
        <dbReference type="EMBL" id="EHL30447.1"/>
    </source>
</evidence>
<organism evidence="2 3">
    <name type="scientific">Legionella drancourtii LLAP12</name>
    <dbReference type="NCBI Taxonomy" id="658187"/>
    <lineage>
        <taxon>Bacteria</taxon>
        <taxon>Pseudomonadati</taxon>
        <taxon>Pseudomonadota</taxon>
        <taxon>Gammaproteobacteria</taxon>
        <taxon>Legionellales</taxon>
        <taxon>Legionellaceae</taxon>
        <taxon>Legionella</taxon>
    </lineage>
</organism>
<evidence type="ECO:0000313" key="3">
    <source>
        <dbReference type="Proteomes" id="UP000002770"/>
    </source>
</evidence>
<dbReference type="PANTHER" id="PTHR23026">
    <property type="entry name" value="NADPH NITROREDUCTASE"/>
    <property type="match status" value="1"/>
</dbReference>
<dbReference type="InterPro" id="IPR000415">
    <property type="entry name" value="Nitroreductase-like"/>
</dbReference>
<sequence>MASSKTINHDQISMNVMDVIYNRRAVRDYLPKKIDQDLIHILLNAAIQAPTAMHEEPWSFVIIQNKDLLNRLSESAKHLVLAETKNSEPQQAKQVIDLVKPADFNVFYNAGTLITIYSKFPGSFVAADCWLAAENLMLTAYANGLGTCVIGFAVSALNTPEWKNELGIPAEMTAMVPIIVGQPAGKTPLSPRKPPEILTWK</sequence>